<organism evidence="1 2">
    <name type="scientific">Marchantia polymorpha</name>
    <name type="common">Common liverwort</name>
    <name type="synonym">Marchantia aquatica</name>
    <dbReference type="NCBI Taxonomy" id="3197"/>
    <lineage>
        <taxon>Eukaryota</taxon>
        <taxon>Viridiplantae</taxon>
        <taxon>Streptophyta</taxon>
        <taxon>Embryophyta</taxon>
        <taxon>Marchantiophyta</taxon>
        <taxon>Marchantiopsida</taxon>
        <taxon>Marchantiidae</taxon>
        <taxon>Marchantiales</taxon>
        <taxon>Marchantiaceae</taxon>
        <taxon>Marchantia</taxon>
    </lineage>
</organism>
<protein>
    <submittedName>
        <fullName evidence="1">Uncharacterized protein</fullName>
    </submittedName>
</protein>
<evidence type="ECO:0000313" key="1">
    <source>
        <dbReference type="EMBL" id="PTQ43082.1"/>
    </source>
</evidence>
<dbReference type="AlphaFoldDB" id="A0A2R6XAI4"/>
<evidence type="ECO:0000313" key="2">
    <source>
        <dbReference type="Proteomes" id="UP000244005"/>
    </source>
</evidence>
<name>A0A2R6XAI4_MARPO</name>
<dbReference type="Gramene" id="Mp5g04470.1">
    <property type="protein sequence ID" value="Mp5g04470.1.cds1"/>
    <property type="gene ID" value="Mp5g04470"/>
</dbReference>
<gene>
    <name evidence="1" type="ORF">MARPO_0027s0179</name>
</gene>
<dbReference type="Proteomes" id="UP000244005">
    <property type="component" value="Unassembled WGS sequence"/>
</dbReference>
<reference evidence="2" key="1">
    <citation type="journal article" date="2017" name="Cell">
        <title>Insights into land plant evolution garnered from the Marchantia polymorpha genome.</title>
        <authorList>
            <person name="Bowman J.L."/>
            <person name="Kohchi T."/>
            <person name="Yamato K.T."/>
            <person name="Jenkins J."/>
            <person name="Shu S."/>
            <person name="Ishizaki K."/>
            <person name="Yamaoka S."/>
            <person name="Nishihama R."/>
            <person name="Nakamura Y."/>
            <person name="Berger F."/>
            <person name="Adam C."/>
            <person name="Aki S.S."/>
            <person name="Althoff F."/>
            <person name="Araki T."/>
            <person name="Arteaga-Vazquez M.A."/>
            <person name="Balasubrmanian S."/>
            <person name="Barry K."/>
            <person name="Bauer D."/>
            <person name="Boehm C.R."/>
            <person name="Briginshaw L."/>
            <person name="Caballero-Perez J."/>
            <person name="Catarino B."/>
            <person name="Chen F."/>
            <person name="Chiyoda S."/>
            <person name="Chovatia M."/>
            <person name="Davies K.M."/>
            <person name="Delmans M."/>
            <person name="Demura T."/>
            <person name="Dierschke T."/>
            <person name="Dolan L."/>
            <person name="Dorantes-Acosta A.E."/>
            <person name="Eklund D.M."/>
            <person name="Florent S.N."/>
            <person name="Flores-Sandoval E."/>
            <person name="Fujiyama A."/>
            <person name="Fukuzawa H."/>
            <person name="Galik B."/>
            <person name="Grimanelli D."/>
            <person name="Grimwood J."/>
            <person name="Grossniklaus U."/>
            <person name="Hamada T."/>
            <person name="Haseloff J."/>
            <person name="Hetherington A.J."/>
            <person name="Higo A."/>
            <person name="Hirakawa Y."/>
            <person name="Hundley H.N."/>
            <person name="Ikeda Y."/>
            <person name="Inoue K."/>
            <person name="Inoue S.I."/>
            <person name="Ishida S."/>
            <person name="Jia Q."/>
            <person name="Kakita M."/>
            <person name="Kanazawa T."/>
            <person name="Kawai Y."/>
            <person name="Kawashima T."/>
            <person name="Kennedy M."/>
            <person name="Kinose K."/>
            <person name="Kinoshita T."/>
            <person name="Kohara Y."/>
            <person name="Koide E."/>
            <person name="Komatsu K."/>
            <person name="Kopischke S."/>
            <person name="Kubo M."/>
            <person name="Kyozuka J."/>
            <person name="Lagercrantz U."/>
            <person name="Lin S.S."/>
            <person name="Lindquist E."/>
            <person name="Lipzen A.M."/>
            <person name="Lu C.W."/>
            <person name="De Luna E."/>
            <person name="Martienssen R.A."/>
            <person name="Minamino N."/>
            <person name="Mizutani M."/>
            <person name="Mizutani M."/>
            <person name="Mochizuki N."/>
            <person name="Monte I."/>
            <person name="Mosher R."/>
            <person name="Nagasaki H."/>
            <person name="Nakagami H."/>
            <person name="Naramoto S."/>
            <person name="Nishitani K."/>
            <person name="Ohtani M."/>
            <person name="Okamoto T."/>
            <person name="Okumura M."/>
            <person name="Phillips J."/>
            <person name="Pollak B."/>
            <person name="Reinders A."/>
            <person name="Rovekamp M."/>
            <person name="Sano R."/>
            <person name="Sawa S."/>
            <person name="Schmid M.W."/>
            <person name="Shirakawa M."/>
            <person name="Solano R."/>
            <person name="Spunde A."/>
            <person name="Suetsugu N."/>
            <person name="Sugano S."/>
            <person name="Sugiyama A."/>
            <person name="Sun R."/>
            <person name="Suzuki Y."/>
            <person name="Takenaka M."/>
            <person name="Takezawa D."/>
            <person name="Tomogane H."/>
            <person name="Tsuzuki M."/>
            <person name="Ueda T."/>
            <person name="Umeda M."/>
            <person name="Ward J.M."/>
            <person name="Watanabe Y."/>
            <person name="Yazaki K."/>
            <person name="Yokoyama R."/>
            <person name="Yoshitake Y."/>
            <person name="Yotsui I."/>
            <person name="Zachgo S."/>
            <person name="Schmutz J."/>
        </authorList>
    </citation>
    <scope>NUCLEOTIDE SEQUENCE [LARGE SCALE GENOMIC DNA]</scope>
    <source>
        <strain evidence="2">Tak-1</strain>
    </source>
</reference>
<dbReference type="EMBL" id="KZ772699">
    <property type="protein sequence ID" value="PTQ43082.1"/>
    <property type="molecule type" value="Genomic_DNA"/>
</dbReference>
<proteinExistence type="predicted"/>
<keyword evidence="2" id="KW-1185">Reference proteome</keyword>
<sequence>MTDWRGRLWKIHNFYGHYCPPSSSAGLDDCAYKRCLELWVNVQNNVRKSDLRPRGMISTHVLYCGVDEFGGLHRSS</sequence>
<accession>A0A2R6XAI4</accession>